<dbReference type="Proteomes" id="UP000321272">
    <property type="component" value="Chromosome"/>
</dbReference>
<dbReference type="SUPFAM" id="SSF53335">
    <property type="entry name" value="S-adenosyl-L-methionine-dependent methyltransferases"/>
    <property type="match status" value="1"/>
</dbReference>
<evidence type="ECO:0000313" key="6">
    <source>
        <dbReference type="Proteomes" id="UP000321272"/>
    </source>
</evidence>
<dbReference type="RefSeq" id="WP_147183807.1">
    <property type="nucleotide sequence ID" value="NZ_CP042382.1"/>
</dbReference>
<protein>
    <recommendedName>
        <fullName evidence="3">Ribosomal RNA small subunit methyltransferase D</fullName>
        <ecNumber evidence="3">2.1.1.171</ecNumber>
    </recommendedName>
</protein>
<dbReference type="InterPro" id="IPR029063">
    <property type="entry name" value="SAM-dependent_MTases_sf"/>
</dbReference>
<dbReference type="AlphaFoldDB" id="A0A5B8SNV3"/>
<dbReference type="GO" id="GO:0052913">
    <property type="term" value="F:16S rRNA (guanine(966)-N(2))-methyltransferase activity"/>
    <property type="evidence" value="ECO:0007669"/>
    <property type="project" value="UniProtKB-EC"/>
</dbReference>
<keyword evidence="3" id="KW-0949">S-adenosyl-L-methionine</keyword>
<dbReference type="EC" id="2.1.1.171" evidence="3"/>
<dbReference type="InterPro" id="IPR004398">
    <property type="entry name" value="RNA_MeTrfase_RsmD"/>
</dbReference>
<organism evidence="5 6">
    <name type="scientific">Pistricoccus aurantiacus</name>
    <dbReference type="NCBI Taxonomy" id="1883414"/>
    <lineage>
        <taxon>Bacteria</taxon>
        <taxon>Pseudomonadati</taxon>
        <taxon>Pseudomonadota</taxon>
        <taxon>Gammaproteobacteria</taxon>
        <taxon>Oceanospirillales</taxon>
        <taxon>Halomonadaceae</taxon>
        <taxon>Pistricoccus</taxon>
    </lineage>
</organism>
<evidence type="ECO:0000313" key="5">
    <source>
        <dbReference type="EMBL" id="QEA38749.1"/>
    </source>
</evidence>
<keyword evidence="1 3" id="KW-0489">Methyltransferase</keyword>
<evidence type="ECO:0000256" key="1">
    <source>
        <dbReference type="ARBA" id="ARBA00022603"/>
    </source>
</evidence>
<keyword evidence="6" id="KW-1185">Reference proteome</keyword>
<sequence length="210" mass="23464">MKSHRSRHAGSRRASGKPRQPGRLRIIGGAYRRRLLPVLDHPGLRPTPDRVRETLYNWLTDALYGARVLDLYAGTGALGLEALSRGAREAWFVEREPRVALALRDNLATLGAKGQVITADAARFLGNRESPDKLPLFDLVLLDPPFHQGLAADACRTLEDRSWLAQDAWIYVETERELDLCVPATWRLHREVSAGDSRGLLFHRQVAASS</sequence>
<proteinExistence type="inferred from homology"/>
<dbReference type="EMBL" id="CP042382">
    <property type="protein sequence ID" value="QEA38749.1"/>
    <property type="molecule type" value="Genomic_DNA"/>
</dbReference>
<dbReference type="PANTHER" id="PTHR43542:SF1">
    <property type="entry name" value="METHYLTRANSFERASE"/>
    <property type="match status" value="1"/>
</dbReference>
<dbReference type="PIRSF" id="PIRSF004553">
    <property type="entry name" value="CHP00095"/>
    <property type="match status" value="1"/>
</dbReference>
<evidence type="ECO:0000256" key="4">
    <source>
        <dbReference type="SAM" id="MobiDB-lite"/>
    </source>
</evidence>
<dbReference type="KEGG" id="paur:FGL86_06440"/>
<dbReference type="PANTHER" id="PTHR43542">
    <property type="entry name" value="METHYLTRANSFERASE"/>
    <property type="match status" value="1"/>
</dbReference>
<reference evidence="5 6" key="1">
    <citation type="submission" date="2019-06" db="EMBL/GenBank/DDBJ databases">
        <title>Genome analyses of bacteria isolated from kimchi.</title>
        <authorList>
            <person name="Lee S."/>
            <person name="Ahn S."/>
            <person name="Roh S."/>
        </authorList>
    </citation>
    <scope>NUCLEOTIDE SEQUENCE [LARGE SCALE GENOMIC DNA]</scope>
    <source>
        <strain evidence="5 6">CBA4606</strain>
    </source>
</reference>
<dbReference type="Pfam" id="PF03602">
    <property type="entry name" value="Cons_hypoth95"/>
    <property type="match status" value="1"/>
</dbReference>
<dbReference type="CDD" id="cd02440">
    <property type="entry name" value="AdoMet_MTases"/>
    <property type="match status" value="1"/>
</dbReference>
<dbReference type="OrthoDB" id="9803017at2"/>
<keyword evidence="3" id="KW-0698">rRNA processing</keyword>
<comment type="function">
    <text evidence="3">Specifically methylates the guanine in position 966 of 16S rRNA in the assembled 30S particle.</text>
</comment>
<comment type="catalytic activity">
    <reaction evidence="3">
        <text>guanosine(966) in 16S rRNA + S-adenosyl-L-methionine = N(2)-methylguanosine(966) in 16S rRNA + S-adenosyl-L-homocysteine + H(+)</text>
        <dbReference type="Rhea" id="RHEA:23548"/>
        <dbReference type="Rhea" id="RHEA-COMP:10211"/>
        <dbReference type="Rhea" id="RHEA-COMP:10212"/>
        <dbReference type="ChEBI" id="CHEBI:15378"/>
        <dbReference type="ChEBI" id="CHEBI:57856"/>
        <dbReference type="ChEBI" id="CHEBI:59789"/>
        <dbReference type="ChEBI" id="CHEBI:74269"/>
        <dbReference type="ChEBI" id="CHEBI:74481"/>
        <dbReference type="EC" id="2.1.1.171"/>
    </reaction>
</comment>
<evidence type="ECO:0000256" key="2">
    <source>
        <dbReference type="ARBA" id="ARBA00022679"/>
    </source>
</evidence>
<evidence type="ECO:0000256" key="3">
    <source>
        <dbReference type="PIRNR" id="PIRNR004553"/>
    </source>
</evidence>
<comment type="similarity">
    <text evidence="3">Belongs to the methyltransferase superfamily. RsmD family.</text>
</comment>
<accession>A0A5B8SNV3</accession>
<name>A0A5B8SNV3_9GAMM</name>
<dbReference type="NCBIfam" id="TIGR00095">
    <property type="entry name" value="16S rRNA (guanine(966)-N(2))-methyltransferase RsmD"/>
    <property type="match status" value="1"/>
</dbReference>
<gene>
    <name evidence="5" type="primary">rsmD</name>
    <name evidence="5" type="ORF">FGL86_06440</name>
</gene>
<feature type="region of interest" description="Disordered" evidence="4">
    <location>
        <begin position="1"/>
        <end position="22"/>
    </location>
</feature>
<keyword evidence="2 3" id="KW-0808">Transferase</keyword>
<dbReference type="Gene3D" id="3.40.50.150">
    <property type="entry name" value="Vaccinia Virus protein VP39"/>
    <property type="match status" value="1"/>
</dbReference>